<keyword evidence="4 5" id="KW-0472">Membrane</keyword>
<gene>
    <name evidence="7" type="primary">LOC113510862</name>
</gene>
<proteinExistence type="predicted"/>
<dbReference type="Proteomes" id="UP001652740">
    <property type="component" value="Unplaced"/>
</dbReference>
<dbReference type="RefSeq" id="XP_052752177.1">
    <property type="nucleotide sequence ID" value="XM_052896217.1"/>
</dbReference>
<evidence type="ECO:0000256" key="5">
    <source>
        <dbReference type="SAM" id="Phobius"/>
    </source>
</evidence>
<evidence type="ECO:0000313" key="6">
    <source>
        <dbReference type="Proteomes" id="UP001652740"/>
    </source>
</evidence>
<evidence type="ECO:0000256" key="3">
    <source>
        <dbReference type="ARBA" id="ARBA00022989"/>
    </source>
</evidence>
<reference evidence="7" key="1">
    <citation type="submission" date="2025-08" db="UniProtKB">
        <authorList>
            <consortium name="RefSeq"/>
        </authorList>
    </citation>
    <scope>IDENTIFICATION</scope>
    <source>
        <tissue evidence="7">Whole larvae</tissue>
    </source>
</reference>
<protein>
    <submittedName>
        <fullName evidence="7">Zinc transporter ZIP3</fullName>
    </submittedName>
</protein>
<feature type="transmembrane region" description="Helical" evidence="5">
    <location>
        <begin position="38"/>
        <end position="60"/>
    </location>
</feature>
<feature type="transmembrane region" description="Helical" evidence="5">
    <location>
        <begin position="219"/>
        <end position="243"/>
    </location>
</feature>
<feature type="transmembrane region" description="Helical" evidence="5">
    <location>
        <begin position="162"/>
        <end position="182"/>
    </location>
</feature>
<organism evidence="6 7">
    <name type="scientific">Galleria mellonella</name>
    <name type="common">Greater wax moth</name>
    <dbReference type="NCBI Taxonomy" id="7137"/>
    <lineage>
        <taxon>Eukaryota</taxon>
        <taxon>Metazoa</taxon>
        <taxon>Ecdysozoa</taxon>
        <taxon>Arthropoda</taxon>
        <taxon>Hexapoda</taxon>
        <taxon>Insecta</taxon>
        <taxon>Pterygota</taxon>
        <taxon>Neoptera</taxon>
        <taxon>Endopterygota</taxon>
        <taxon>Lepidoptera</taxon>
        <taxon>Glossata</taxon>
        <taxon>Ditrysia</taxon>
        <taxon>Pyraloidea</taxon>
        <taxon>Pyralidae</taxon>
        <taxon>Galleriinae</taxon>
        <taxon>Galleria</taxon>
    </lineage>
</organism>
<comment type="subcellular location">
    <subcellularLocation>
        <location evidence="1">Membrane</location>
        <topology evidence="1">Multi-pass membrane protein</topology>
    </subcellularLocation>
</comment>
<name>A0ABM3MLC0_GALME</name>
<keyword evidence="2 5" id="KW-0812">Transmembrane</keyword>
<dbReference type="GeneID" id="113510862"/>
<feature type="transmembrane region" description="Helical" evidence="5">
    <location>
        <begin position="255"/>
        <end position="276"/>
    </location>
</feature>
<keyword evidence="6" id="KW-1185">Reference proteome</keyword>
<dbReference type="InterPro" id="IPR003689">
    <property type="entry name" value="ZIP"/>
</dbReference>
<evidence type="ECO:0000313" key="7">
    <source>
        <dbReference type="RefSeq" id="XP_052752177.1"/>
    </source>
</evidence>
<keyword evidence="3 5" id="KW-1133">Transmembrane helix</keyword>
<feature type="transmembrane region" description="Helical" evidence="5">
    <location>
        <begin position="72"/>
        <end position="93"/>
    </location>
</feature>
<sequence>MEVTTAKAISMLTLGLGSFISGMVPACFSENTRQRHPLLISCSLCLGAGVLLATSILHMLPEARENLPDLSELMLCIGFFLVYFVDEIVHLFYRPGDGRHGQDELHYHGQNYGSSEVTGLLNPERNARSPDGEMGRCCGDTGSSRMCHVSHTPPCNRSFSGVIGLLCALFVHSFLEGLAIGLQETSTQVLLILGAVCAHKFVVGFCLGAEICASAPGRLCAHLVSVSLFSGGSVAGIAVGAGLETVSAVKDSTAVPIMQALAAGTLLYVTVSEVLPRERARWHERKRTAGVTQFIAVGFGFTLMYFLMKYFDHDE</sequence>
<evidence type="ECO:0000256" key="4">
    <source>
        <dbReference type="ARBA" id="ARBA00023136"/>
    </source>
</evidence>
<evidence type="ECO:0000256" key="1">
    <source>
        <dbReference type="ARBA" id="ARBA00004141"/>
    </source>
</evidence>
<dbReference type="Pfam" id="PF02535">
    <property type="entry name" value="Zip"/>
    <property type="match status" value="1"/>
</dbReference>
<feature type="transmembrane region" description="Helical" evidence="5">
    <location>
        <begin position="188"/>
        <end position="207"/>
    </location>
</feature>
<evidence type="ECO:0000256" key="2">
    <source>
        <dbReference type="ARBA" id="ARBA00022692"/>
    </source>
</evidence>
<dbReference type="PANTHER" id="PTHR11040:SF169">
    <property type="entry name" value="FI24038P1"/>
    <property type="match status" value="1"/>
</dbReference>
<accession>A0ABM3MLC0</accession>
<feature type="transmembrane region" description="Helical" evidence="5">
    <location>
        <begin position="288"/>
        <end position="308"/>
    </location>
</feature>
<dbReference type="PANTHER" id="PTHR11040">
    <property type="entry name" value="ZINC/IRON TRANSPORTER"/>
    <property type="match status" value="1"/>
</dbReference>